<sequence length="116" mass="12798">SRSGLTFDWATGGAVAGIACGTLAGLLSLRRSRPWRATLAGIALVVALVLVNMLPVNPYFDIVLADWRQGRYVHFNGLSQWLAWVWPYAALGWLASTAERAFLARPRDDGEKRRSL</sequence>
<feature type="non-terminal residue" evidence="2">
    <location>
        <position position="1"/>
    </location>
</feature>
<dbReference type="PATRIC" id="fig|908627.4.peg.6368"/>
<evidence type="ECO:0000256" key="1">
    <source>
        <dbReference type="SAM" id="Phobius"/>
    </source>
</evidence>
<feature type="transmembrane region" description="Helical" evidence="1">
    <location>
        <begin position="80"/>
        <end position="103"/>
    </location>
</feature>
<dbReference type="AlphaFoldDB" id="A0A0J1CPY5"/>
<dbReference type="Proteomes" id="UP000035963">
    <property type="component" value="Unassembled WGS sequence"/>
</dbReference>
<protein>
    <submittedName>
        <fullName evidence="2">Teicoplanin resistance protein VanZ</fullName>
    </submittedName>
</protein>
<evidence type="ECO:0000313" key="3">
    <source>
        <dbReference type="Proteomes" id="UP000035963"/>
    </source>
</evidence>
<organism evidence="2 3">
    <name type="scientific">Caballeronia mineralivorans PML1(12)</name>
    <dbReference type="NCBI Taxonomy" id="908627"/>
    <lineage>
        <taxon>Bacteria</taxon>
        <taxon>Pseudomonadati</taxon>
        <taxon>Pseudomonadota</taxon>
        <taxon>Betaproteobacteria</taxon>
        <taxon>Burkholderiales</taxon>
        <taxon>Burkholderiaceae</taxon>
        <taxon>Caballeronia</taxon>
    </lineage>
</organism>
<keyword evidence="1" id="KW-0812">Transmembrane</keyword>
<keyword evidence="1" id="KW-0472">Membrane</keyword>
<reference evidence="2 3" key="1">
    <citation type="journal article" date="2015" name="Genome Announc.">
        <title>Draft Genome Sequence of Burkholderia sp. Strain PML1(12), an Ectomycorrhizosphere-Inhabiting Bacterium with Effective Mineral-Weathering Ability.</title>
        <authorList>
            <person name="Uroz S."/>
            <person name="Oger P."/>
        </authorList>
    </citation>
    <scope>NUCLEOTIDE SEQUENCE [LARGE SCALE GENOMIC DNA]</scope>
    <source>
        <strain evidence="3">PML1(12)</strain>
    </source>
</reference>
<feature type="transmembrane region" description="Helical" evidence="1">
    <location>
        <begin position="6"/>
        <end position="27"/>
    </location>
</feature>
<comment type="caution">
    <text evidence="2">The sequence shown here is derived from an EMBL/GenBank/DDBJ whole genome shotgun (WGS) entry which is preliminary data.</text>
</comment>
<keyword evidence="1" id="KW-1133">Transmembrane helix</keyword>
<feature type="transmembrane region" description="Helical" evidence="1">
    <location>
        <begin position="39"/>
        <end position="60"/>
    </location>
</feature>
<keyword evidence="3" id="KW-1185">Reference proteome</keyword>
<evidence type="ECO:0000313" key="2">
    <source>
        <dbReference type="EMBL" id="KLU22679.1"/>
    </source>
</evidence>
<gene>
    <name evidence="2" type="ORF">EOS_28480</name>
</gene>
<accession>A0A0J1CPY5</accession>
<proteinExistence type="predicted"/>
<dbReference type="EMBL" id="AEJF01000173">
    <property type="protein sequence ID" value="KLU22679.1"/>
    <property type="molecule type" value="Genomic_DNA"/>
</dbReference>
<name>A0A0J1CPY5_9BURK</name>